<dbReference type="STRING" id="29488.KS18_04535"/>
<accession>A0A1G5QA95</accession>
<dbReference type="PANTHER" id="PTHR30055">
    <property type="entry name" value="HTH-TYPE TRANSCRIPTIONAL REGULATOR RUTR"/>
    <property type="match status" value="1"/>
</dbReference>
<dbReference type="GeneID" id="45658284"/>
<dbReference type="InterPro" id="IPR009057">
    <property type="entry name" value="Homeodomain-like_sf"/>
</dbReference>
<proteinExistence type="predicted"/>
<dbReference type="GO" id="GO:0000976">
    <property type="term" value="F:transcription cis-regulatory region binding"/>
    <property type="evidence" value="ECO:0007669"/>
    <property type="project" value="TreeGrafter"/>
</dbReference>
<dbReference type="Gene3D" id="1.10.357.10">
    <property type="entry name" value="Tetracycline Repressor, domain 2"/>
    <property type="match status" value="1"/>
</dbReference>
<dbReference type="Gene3D" id="1.10.10.60">
    <property type="entry name" value="Homeodomain-like"/>
    <property type="match status" value="1"/>
</dbReference>
<dbReference type="InterPro" id="IPR039536">
    <property type="entry name" value="TetR_C_Proteobacteria"/>
</dbReference>
<feature type="DNA-binding region" description="H-T-H motif" evidence="4">
    <location>
        <begin position="45"/>
        <end position="64"/>
    </location>
</feature>
<keyword evidence="1" id="KW-0805">Transcription regulation</keyword>
<keyword evidence="2 4" id="KW-0238">DNA-binding</keyword>
<dbReference type="RefSeq" id="WP_049585324.1">
    <property type="nucleotide sequence ID" value="NZ_CAWQXX010000066.1"/>
</dbReference>
<organism evidence="6 7">
    <name type="scientific">Photorhabdus luminescens</name>
    <name type="common">Xenorhabdus luminescens</name>
    <dbReference type="NCBI Taxonomy" id="29488"/>
    <lineage>
        <taxon>Bacteria</taxon>
        <taxon>Pseudomonadati</taxon>
        <taxon>Pseudomonadota</taxon>
        <taxon>Gammaproteobacteria</taxon>
        <taxon>Enterobacterales</taxon>
        <taxon>Morganellaceae</taxon>
        <taxon>Photorhabdus</taxon>
    </lineage>
</organism>
<dbReference type="PANTHER" id="PTHR30055:SF146">
    <property type="entry name" value="HTH-TYPE TRANSCRIPTIONAL DUAL REGULATOR CECR"/>
    <property type="match status" value="1"/>
</dbReference>
<dbReference type="PROSITE" id="PS50977">
    <property type="entry name" value="HTH_TETR_2"/>
    <property type="match status" value="1"/>
</dbReference>
<name>A0A1G5QA95_PHOLU</name>
<keyword evidence="7" id="KW-1185">Reference proteome</keyword>
<evidence type="ECO:0000256" key="2">
    <source>
        <dbReference type="ARBA" id="ARBA00023125"/>
    </source>
</evidence>
<evidence type="ECO:0000313" key="7">
    <source>
        <dbReference type="Proteomes" id="UP000183223"/>
    </source>
</evidence>
<dbReference type="SUPFAM" id="SSF46689">
    <property type="entry name" value="Homeodomain-like"/>
    <property type="match status" value="1"/>
</dbReference>
<dbReference type="PRINTS" id="PR00455">
    <property type="entry name" value="HTHTETR"/>
</dbReference>
<dbReference type="Pfam" id="PF14246">
    <property type="entry name" value="TetR_C_7"/>
    <property type="match status" value="1"/>
</dbReference>
<dbReference type="Pfam" id="PF00440">
    <property type="entry name" value="TetR_N"/>
    <property type="match status" value="1"/>
</dbReference>
<reference evidence="7" key="1">
    <citation type="submission" date="2016-10" db="EMBL/GenBank/DDBJ databases">
        <authorList>
            <person name="Varghese N."/>
            <person name="Submissions S."/>
        </authorList>
    </citation>
    <scope>NUCLEOTIDE SEQUENCE [LARGE SCALE GENOMIC DNA]</scope>
    <source>
        <strain evidence="7">ATCC 29999</strain>
    </source>
</reference>
<dbReference type="FunFam" id="1.10.10.60:FF:000141">
    <property type="entry name" value="TetR family transcriptional regulator"/>
    <property type="match status" value="1"/>
</dbReference>
<keyword evidence="3" id="KW-0804">Transcription</keyword>
<dbReference type="EMBL" id="FMWJ01000004">
    <property type="protein sequence ID" value="SCZ58582.1"/>
    <property type="molecule type" value="Genomic_DNA"/>
</dbReference>
<sequence>MTNTPKAQTDHKRTRSYSRISGERVNELLKIAAQVFAERGFDGASINEMAKRANASKGTYYSRFPSKEELLVAVVKQRIEEVEGDLDKTMNPEPDIGKALTIFAEEIFTVILSEAMIANYRVVTLEAQRFPQLGKIYYEKGVKKIVDFLVEYLLRKMKEGKLNIVDPKISAEVFIDGIIGTPRLKATLGIGLPTPEEQSQRIAIAVQSFLAAYGTASCDSTSSS</sequence>
<evidence type="ECO:0000256" key="4">
    <source>
        <dbReference type="PROSITE-ProRule" id="PRU00335"/>
    </source>
</evidence>
<dbReference type="Proteomes" id="UP000183223">
    <property type="component" value="Unassembled WGS sequence"/>
</dbReference>
<dbReference type="InterPro" id="IPR050109">
    <property type="entry name" value="HTH-type_TetR-like_transc_reg"/>
</dbReference>
<feature type="domain" description="HTH tetR-type" evidence="5">
    <location>
        <begin position="22"/>
        <end position="82"/>
    </location>
</feature>
<dbReference type="InterPro" id="IPR001647">
    <property type="entry name" value="HTH_TetR"/>
</dbReference>
<dbReference type="GO" id="GO:0003700">
    <property type="term" value="F:DNA-binding transcription factor activity"/>
    <property type="evidence" value="ECO:0007669"/>
    <property type="project" value="TreeGrafter"/>
</dbReference>
<gene>
    <name evidence="6" type="ORF">SAMN02982990_01298</name>
</gene>
<evidence type="ECO:0000256" key="1">
    <source>
        <dbReference type="ARBA" id="ARBA00023015"/>
    </source>
</evidence>
<evidence type="ECO:0000256" key="3">
    <source>
        <dbReference type="ARBA" id="ARBA00023163"/>
    </source>
</evidence>
<dbReference type="OrthoDB" id="270177at2"/>
<evidence type="ECO:0000313" key="6">
    <source>
        <dbReference type="EMBL" id="SCZ58582.1"/>
    </source>
</evidence>
<protein>
    <submittedName>
        <fullName evidence="6">Transcriptional regulator, TetR family</fullName>
    </submittedName>
</protein>
<dbReference type="AlphaFoldDB" id="A0A1G5QA95"/>
<evidence type="ECO:0000259" key="5">
    <source>
        <dbReference type="PROSITE" id="PS50977"/>
    </source>
</evidence>